<dbReference type="InterPro" id="IPR036388">
    <property type="entry name" value="WH-like_DNA-bd_sf"/>
</dbReference>
<evidence type="ECO:0000259" key="6">
    <source>
        <dbReference type="Pfam" id="PF12802"/>
    </source>
</evidence>
<proteinExistence type="inferred from homology"/>
<accession>A0A1X6YSD2</accession>
<keyword evidence="2" id="KW-0805">Transcription regulation</keyword>
<evidence type="ECO:0000256" key="3">
    <source>
        <dbReference type="ARBA" id="ARBA00023125"/>
    </source>
</evidence>
<dbReference type="EMBL" id="FWFK01000002">
    <property type="protein sequence ID" value="SLN29460.1"/>
    <property type="molecule type" value="Genomic_DNA"/>
</dbReference>
<feature type="domain" description="Sugar-binding" evidence="5">
    <location>
        <begin position="72"/>
        <end position="325"/>
    </location>
</feature>
<reference evidence="7 8" key="1">
    <citation type="submission" date="2017-03" db="EMBL/GenBank/DDBJ databases">
        <authorList>
            <person name="Afonso C.L."/>
            <person name="Miller P.J."/>
            <person name="Scott M.A."/>
            <person name="Spackman E."/>
            <person name="Goraichik I."/>
            <person name="Dimitrov K.M."/>
            <person name="Suarez D.L."/>
            <person name="Swayne D.E."/>
        </authorList>
    </citation>
    <scope>NUCLEOTIDE SEQUENCE [LARGE SCALE GENOMIC DNA]</scope>
    <source>
        <strain evidence="7 8">CECT 8625</strain>
    </source>
</reference>
<keyword evidence="8" id="KW-1185">Reference proteome</keyword>
<dbReference type="GO" id="GO:0003700">
    <property type="term" value="F:DNA-binding transcription factor activity"/>
    <property type="evidence" value="ECO:0007669"/>
    <property type="project" value="InterPro"/>
</dbReference>
<dbReference type="InterPro" id="IPR051054">
    <property type="entry name" value="SorC_transcr_regulators"/>
</dbReference>
<protein>
    <submittedName>
        <fullName evidence="7">Transcriptional regulator LsrR</fullName>
    </submittedName>
</protein>
<dbReference type="GO" id="GO:0003677">
    <property type="term" value="F:DNA binding"/>
    <property type="evidence" value="ECO:0007669"/>
    <property type="project" value="UniProtKB-KW"/>
</dbReference>
<name>A0A1X6YSD2_9RHOB</name>
<dbReference type="InterPro" id="IPR000835">
    <property type="entry name" value="HTH_MarR-typ"/>
</dbReference>
<keyword evidence="3" id="KW-0238">DNA-binding</keyword>
<keyword evidence="4" id="KW-0804">Transcription</keyword>
<dbReference type="SUPFAM" id="SSF100950">
    <property type="entry name" value="NagB/RpiA/CoA transferase-like"/>
    <property type="match status" value="1"/>
</dbReference>
<dbReference type="Gene3D" id="3.40.50.1360">
    <property type="match status" value="1"/>
</dbReference>
<evidence type="ECO:0000256" key="2">
    <source>
        <dbReference type="ARBA" id="ARBA00023015"/>
    </source>
</evidence>
<dbReference type="PANTHER" id="PTHR34294:SF1">
    <property type="entry name" value="TRANSCRIPTIONAL REGULATOR LSRR"/>
    <property type="match status" value="1"/>
</dbReference>
<gene>
    <name evidence="7" type="primary">lsrR</name>
    <name evidence="7" type="ORF">ROJ8625_01279</name>
</gene>
<comment type="similarity">
    <text evidence="1">Belongs to the SorC transcriptional regulatory family.</text>
</comment>
<dbReference type="Pfam" id="PF12802">
    <property type="entry name" value="MarR_2"/>
    <property type="match status" value="1"/>
</dbReference>
<sequence>MRWMALEVMKTPRSAQTPKKLDDAARAAWLAYVAGKTQDEIARLLGVSRQSAQRLVSQAMQAGLVKVRIDHPISTCLDLSARLQDRFGLALCEVVPALSSEAEAGQAVAHRLADLIEDRLSAEAPVTLGIGTGRTLRAAVEHLPRIDCPQHRIVSLTGNVAPDGSTSYYNVLFTLGEKVTAQTFPLPVPVIASTQSERDALLGQSTLAPALRLAHGAQFRIMGIGTMDSAAPILRDGFVDDATLTRVRGKGAVGEIFGFPFDGEGALIDDEVTGRVCSVALTTESAVERIAAAHGRSKVPALRAAIAGRLISGLITDENTAASLLGP</sequence>
<dbReference type="Proteomes" id="UP000193570">
    <property type="component" value="Unassembled WGS sequence"/>
</dbReference>
<dbReference type="InterPro" id="IPR037171">
    <property type="entry name" value="NagB/RpiA_transferase-like"/>
</dbReference>
<dbReference type="AlphaFoldDB" id="A0A1X6YSD2"/>
<dbReference type="InterPro" id="IPR007324">
    <property type="entry name" value="Sugar-bd_dom_put"/>
</dbReference>
<dbReference type="PANTHER" id="PTHR34294">
    <property type="entry name" value="TRANSCRIPTIONAL REGULATOR-RELATED"/>
    <property type="match status" value="1"/>
</dbReference>
<evidence type="ECO:0000259" key="5">
    <source>
        <dbReference type="Pfam" id="PF04198"/>
    </source>
</evidence>
<evidence type="ECO:0000313" key="7">
    <source>
        <dbReference type="EMBL" id="SLN29460.1"/>
    </source>
</evidence>
<evidence type="ECO:0000256" key="1">
    <source>
        <dbReference type="ARBA" id="ARBA00010466"/>
    </source>
</evidence>
<dbReference type="GO" id="GO:0030246">
    <property type="term" value="F:carbohydrate binding"/>
    <property type="evidence" value="ECO:0007669"/>
    <property type="project" value="InterPro"/>
</dbReference>
<dbReference type="Pfam" id="PF04198">
    <property type="entry name" value="Sugar-bind"/>
    <property type="match status" value="1"/>
</dbReference>
<evidence type="ECO:0000313" key="8">
    <source>
        <dbReference type="Proteomes" id="UP000193570"/>
    </source>
</evidence>
<feature type="domain" description="HTH marR-type" evidence="6">
    <location>
        <begin position="29"/>
        <end position="68"/>
    </location>
</feature>
<dbReference type="Gene3D" id="1.10.10.10">
    <property type="entry name" value="Winged helix-like DNA-binding domain superfamily/Winged helix DNA-binding domain"/>
    <property type="match status" value="1"/>
</dbReference>
<evidence type="ECO:0000256" key="4">
    <source>
        <dbReference type="ARBA" id="ARBA00023163"/>
    </source>
</evidence>
<organism evidence="7 8">
    <name type="scientific">Roseivivax jejudonensis</name>
    <dbReference type="NCBI Taxonomy" id="1529041"/>
    <lineage>
        <taxon>Bacteria</taxon>
        <taxon>Pseudomonadati</taxon>
        <taxon>Pseudomonadota</taxon>
        <taxon>Alphaproteobacteria</taxon>
        <taxon>Rhodobacterales</taxon>
        <taxon>Roseobacteraceae</taxon>
        <taxon>Roseivivax</taxon>
    </lineage>
</organism>